<dbReference type="PANTHER" id="PTHR43630">
    <property type="entry name" value="POLY-BETA-1,6-N-ACETYL-D-GLUCOSAMINE SYNTHASE"/>
    <property type="match status" value="1"/>
</dbReference>
<reference evidence="2 3" key="1">
    <citation type="journal article" date="2015" name="Nature">
        <title>rRNA introns, odd ribosomes, and small enigmatic genomes across a large radiation of phyla.</title>
        <authorList>
            <person name="Brown C.T."/>
            <person name="Hug L.A."/>
            <person name="Thomas B.C."/>
            <person name="Sharon I."/>
            <person name="Castelle C.J."/>
            <person name="Singh A."/>
            <person name="Wilkins M.J."/>
            <person name="Williams K.H."/>
            <person name="Banfield J.F."/>
        </authorList>
    </citation>
    <scope>NUCLEOTIDE SEQUENCE [LARGE SCALE GENOMIC DNA]</scope>
</reference>
<dbReference type="Gene3D" id="3.90.550.10">
    <property type="entry name" value="Spore Coat Polysaccharide Biosynthesis Protein SpsA, Chain A"/>
    <property type="match status" value="1"/>
</dbReference>
<dbReference type="GO" id="GO:0016740">
    <property type="term" value="F:transferase activity"/>
    <property type="evidence" value="ECO:0007669"/>
    <property type="project" value="UniProtKB-KW"/>
</dbReference>
<comment type="caution">
    <text evidence="2">The sequence shown here is derived from an EMBL/GenBank/DDBJ whole genome shotgun (WGS) entry which is preliminary data.</text>
</comment>
<dbReference type="PANTHER" id="PTHR43630:SF2">
    <property type="entry name" value="GLYCOSYLTRANSFERASE"/>
    <property type="match status" value="1"/>
</dbReference>
<evidence type="ECO:0000313" key="3">
    <source>
        <dbReference type="Proteomes" id="UP000034543"/>
    </source>
</evidence>
<feature type="domain" description="Glycosyltransferase 2-like" evidence="1">
    <location>
        <begin position="6"/>
        <end position="142"/>
    </location>
</feature>
<dbReference type="AlphaFoldDB" id="A0A0G1FG94"/>
<organism evidence="2 3">
    <name type="scientific">Candidatus Gottesmanbacteria bacterium GW2011_GWA1_43_11</name>
    <dbReference type="NCBI Taxonomy" id="1618436"/>
    <lineage>
        <taxon>Bacteria</taxon>
        <taxon>Candidatus Gottesmaniibacteriota</taxon>
    </lineage>
</organism>
<sequence>MHKKISAVINTRNEEANIVRCIRSVVPYVDEVVVVDMESTDDTVKLAHQYTSRIFKHKNTDYVEPARNYAISKAQGEWILLVDADEVIPDTLGLKLRKLTEGEYSYFGIPRKNFIFGTWIQHSGWWPDYQIRFFEKNAVSWNDEIHSIPVTTGKGIDLPATEAEAFMHHHYVTIEQYIERLNRYSTQEVRQLLRDGVHFEWKNLIAKPTNEFLSRFFAWEGYKDGVHGLALALLQAFSFLVVQLKLWEQQKFETHTPQNFLDESNEVLKRSYNDITYWYQTTKYQEAEGVSKTLAKIRSKIKL</sequence>
<dbReference type="EMBL" id="LCFB01000004">
    <property type="protein sequence ID" value="KKS85873.1"/>
    <property type="molecule type" value="Genomic_DNA"/>
</dbReference>
<dbReference type="STRING" id="1618436.UV59_C0004G0021"/>
<accession>A0A0G1FG94</accession>
<evidence type="ECO:0000313" key="2">
    <source>
        <dbReference type="EMBL" id="KKS85873.1"/>
    </source>
</evidence>
<protein>
    <submittedName>
        <fullName evidence="2">Glycosyl transferase family 2</fullName>
    </submittedName>
</protein>
<keyword evidence="2" id="KW-0808">Transferase</keyword>
<dbReference type="Proteomes" id="UP000034543">
    <property type="component" value="Unassembled WGS sequence"/>
</dbReference>
<dbReference type="InterPro" id="IPR001173">
    <property type="entry name" value="Glyco_trans_2-like"/>
</dbReference>
<gene>
    <name evidence="2" type="ORF">UV59_C0004G0021</name>
</gene>
<dbReference type="SUPFAM" id="SSF53448">
    <property type="entry name" value="Nucleotide-diphospho-sugar transferases"/>
    <property type="match status" value="1"/>
</dbReference>
<name>A0A0G1FG94_9BACT</name>
<dbReference type="CDD" id="cd02511">
    <property type="entry name" value="Beta4Glucosyltransferase"/>
    <property type="match status" value="1"/>
</dbReference>
<proteinExistence type="predicted"/>
<evidence type="ECO:0000259" key="1">
    <source>
        <dbReference type="Pfam" id="PF00535"/>
    </source>
</evidence>
<dbReference type="InterPro" id="IPR029044">
    <property type="entry name" value="Nucleotide-diphossugar_trans"/>
</dbReference>
<dbReference type="Pfam" id="PF00535">
    <property type="entry name" value="Glycos_transf_2"/>
    <property type="match status" value="1"/>
</dbReference>